<sequence length="675" mass="74627">MLICLPVLSAQAQQSVYGPVAEAIQANTHNLFISSNGNYYKQNNSGSSTFHYWWNSNGLDALTDGYLRTHSQTYLQRMKTLLNGIRTSNGNTYINHFYDDMEWLAISSLRAYENTGDADYLNVANTLWTDIQTGMHPERSYAVQWNKSQPNSFNACSNGPAIIFAARLHQVTGNAVALQRAQSIYAWQKSVLVDPVNGAVWDGYDAATGNTNTSWIFSYNIGTWIGAALELYQVTGTQSYLDDAVKTAEYAMNNHLSGGVFFTNETGAGDGGLFKGIFIRYFTLLAREGALPAATKARYENAIRSSAQALNGRGINAGNLLMNPNWTTKPGATTDYSTQLSGIMLLEAAATLDQVFFYKHLNFGGYSGGFSAGSHTHNGLIAGGVANDDITSFTVPAGFEVQMFEHDNFAGASTTRTATQGWIGGDWNDRVSSVIINHTAGDGLSAEYFNGINFNTFRFSRDDEAINFVWGNGSPDYRVNTDSFSVRWTGKIQPRYTEVYTFYVNSDNGRRLWINNQLIIDKWIDDWGVEYSGTISLTAGQQYDIRLEYFEHNGGADCKLEWASASQAREVVPKSQLYTPLSAGSMAYRPQIMEATPALLIAGPNPFRDVVKITVENTMEETLQVRLYNMSGMEVTAPQQILNGQTVNLSAVPAGVYILRVMAGKKIYTRRMLKY</sequence>
<reference evidence="2 3" key="1">
    <citation type="submission" date="2019-07" db="EMBL/GenBank/DDBJ databases">
        <title>Whole genome shotgun sequence of Chitinophaga cymbidii NBRC 109752.</title>
        <authorList>
            <person name="Hosoyama A."/>
            <person name="Uohara A."/>
            <person name="Ohji S."/>
            <person name="Ichikawa N."/>
        </authorList>
    </citation>
    <scope>NUCLEOTIDE SEQUENCE [LARGE SCALE GENOMIC DNA]</scope>
    <source>
        <strain evidence="2 3">NBRC 109752</strain>
    </source>
</reference>
<dbReference type="Pfam" id="PF07691">
    <property type="entry name" value="PA14"/>
    <property type="match status" value="1"/>
</dbReference>
<protein>
    <recommendedName>
        <fullName evidence="1">PA14 domain-containing protein</fullName>
    </recommendedName>
</protein>
<evidence type="ECO:0000259" key="1">
    <source>
        <dbReference type="PROSITE" id="PS51820"/>
    </source>
</evidence>
<dbReference type="EMBL" id="BKAU01000004">
    <property type="protein sequence ID" value="GEP97116.1"/>
    <property type="molecule type" value="Genomic_DNA"/>
</dbReference>
<dbReference type="InterPro" id="IPR011658">
    <property type="entry name" value="PA14_dom"/>
</dbReference>
<dbReference type="SUPFAM" id="SSF49695">
    <property type="entry name" value="gamma-Crystallin-like"/>
    <property type="match status" value="1"/>
</dbReference>
<proteinExistence type="predicted"/>
<dbReference type="NCBIfam" id="TIGR04183">
    <property type="entry name" value="Por_Secre_tail"/>
    <property type="match status" value="1"/>
</dbReference>
<evidence type="ECO:0000313" key="3">
    <source>
        <dbReference type="Proteomes" id="UP000321436"/>
    </source>
</evidence>
<dbReference type="AlphaFoldDB" id="A0A512RN38"/>
<dbReference type="Proteomes" id="UP000321436">
    <property type="component" value="Unassembled WGS sequence"/>
</dbReference>
<dbReference type="Pfam" id="PF03663">
    <property type="entry name" value="Glyco_hydro_76"/>
    <property type="match status" value="1"/>
</dbReference>
<organism evidence="2 3">
    <name type="scientific">Chitinophaga cymbidii</name>
    <dbReference type="NCBI Taxonomy" id="1096750"/>
    <lineage>
        <taxon>Bacteria</taxon>
        <taxon>Pseudomonadati</taxon>
        <taxon>Bacteroidota</taxon>
        <taxon>Chitinophagia</taxon>
        <taxon>Chitinophagales</taxon>
        <taxon>Chitinophagaceae</taxon>
        <taxon>Chitinophaga</taxon>
    </lineage>
</organism>
<feature type="domain" description="PA14" evidence="1">
    <location>
        <begin position="439"/>
        <end position="576"/>
    </location>
</feature>
<dbReference type="InterPro" id="IPR053169">
    <property type="entry name" value="MUG_Protein"/>
</dbReference>
<dbReference type="InterPro" id="IPR026444">
    <property type="entry name" value="Secre_tail"/>
</dbReference>
<dbReference type="Gene3D" id="2.60.20.10">
    <property type="entry name" value="Crystallins"/>
    <property type="match status" value="1"/>
</dbReference>
<comment type="caution">
    <text evidence="2">The sequence shown here is derived from an EMBL/GenBank/DDBJ whole genome shotgun (WGS) entry which is preliminary data.</text>
</comment>
<dbReference type="InterPro" id="IPR005198">
    <property type="entry name" value="Glyco_hydro_76"/>
</dbReference>
<dbReference type="PROSITE" id="PS51820">
    <property type="entry name" value="PA14"/>
    <property type="match status" value="1"/>
</dbReference>
<dbReference type="PANTHER" id="PTHR47791">
    <property type="entry name" value="MEIOTICALLY UP-REGULATED GENE 191 PROTEIN"/>
    <property type="match status" value="1"/>
</dbReference>
<dbReference type="Gene3D" id="1.50.10.20">
    <property type="match status" value="1"/>
</dbReference>
<dbReference type="InterPro" id="IPR011024">
    <property type="entry name" value="G_crystallin-like"/>
</dbReference>
<dbReference type="Gene3D" id="3.90.182.10">
    <property type="entry name" value="Toxin - Anthrax Protective Antigen,domain 1"/>
    <property type="match status" value="1"/>
</dbReference>
<dbReference type="PANTHER" id="PTHR47791:SF3">
    <property type="entry name" value="MEIOTICALLY UP-REGULATED GENE 191 PROTEIN"/>
    <property type="match status" value="1"/>
</dbReference>
<name>A0A512RN38_9BACT</name>
<dbReference type="SUPFAM" id="SSF56988">
    <property type="entry name" value="Anthrax protective antigen"/>
    <property type="match status" value="1"/>
</dbReference>
<dbReference type="SMART" id="SM00758">
    <property type="entry name" value="PA14"/>
    <property type="match status" value="1"/>
</dbReference>
<dbReference type="InterPro" id="IPR037524">
    <property type="entry name" value="PA14/GLEYA"/>
</dbReference>
<keyword evidence="3" id="KW-1185">Reference proteome</keyword>
<dbReference type="SUPFAM" id="SSF48208">
    <property type="entry name" value="Six-hairpin glycosidases"/>
    <property type="match status" value="1"/>
</dbReference>
<evidence type="ECO:0000313" key="2">
    <source>
        <dbReference type="EMBL" id="GEP97116.1"/>
    </source>
</evidence>
<dbReference type="InterPro" id="IPR008928">
    <property type="entry name" value="6-hairpin_glycosidase_sf"/>
</dbReference>
<dbReference type="GO" id="GO:0005975">
    <property type="term" value="P:carbohydrate metabolic process"/>
    <property type="evidence" value="ECO:0007669"/>
    <property type="project" value="InterPro"/>
</dbReference>
<gene>
    <name evidence="2" type="ORF">CCY01nite_33760</name>
</gene>
<accession>A0A512RN38</accession>
<dbReference type="Pfam" id="PF18962">
    <property type="entry name" value="Por_Secre_tail"/>
    <property type="match status" value="1"/>
</dbReference>